<sequence length="57" mass="6203">MIAVVEETSLPQIDKLPNATLTVFTHAVQNITGVELPMIIASVEDVSITVSQARTFY</sequence>
<protein>
    <submittedName>
        <fullName evidence="1">Uncharacterized protein</fullName>
    </submittedName>
</protein>
<gene>
    <name evidence="1" type="ORF">HOLleu_15479</name>
</gene>
<keyword evidence="2" id="KW-1185">Reference proteome</keyword>
<evidence type="ECO:0000313" key="2">
    <source>
        <dbReference type="Proteomes" id="UP001152320"/>
    </source>
</evidence>
<dbReference type="Proteomes" id="UP001152320">
    <property type="component" value="Chromosome 6"/>
</dbReference>
<reference evidence="1" key="1">
    <citation type="submission" date="2021-10" db="EMBL/GenBank/DDBJ databases">
        <title>Tropical sea cucumber genome reveals ecological adaptation and Cuvierian tubules defense mechanism.</title>
        <authorList>
            <person name="Chen T."/>
        </authorList>
    </citation>
    <scope>NUCLEOTIDE SEQUENCE</scope>
    <source>
        <strain evidence="1">Nanhai2018</strain>
        <tissue evidence="1">Muscle</tissue>
    </source>
</reference>
<dbReference type="AlphaFoldDB" id="A0A9Q1CAB1"/>
<comment type="caution">
    <text evidence="1">The sequence shown here is derived from an EMBL/GenBank/DDBJ whole genome shotgun (WGS) entry which is preliminary data.</text>
</comment>
<proteinExistence type="predicted"/>
<dbReference type="EMBL" id="JAIZAY010000006">
    <property type="protein sequence ID" value="KAJ8041001.1"/>
    <property type="molecule type" value="Genomic_DNA"/>
</dbReference>
<accession>A0A9Q1CAB1</accession>
<evidence type="ECO:0000313" key="1">
    <source>
        <dbReference type="EMBL" id="KAJ8041001.1"/>
    </source>
</evidence>
<organism evidence="1 2">
    <name type="scientific">Holothuria leucospilota</name>
    <name type="common">Black long sea cucumber</name>
    <name type="synonym">Mertensiothuria leucospilota</name>
    <dbReference type="NCBI Taxonomy" id="206669"/>
    <lineage>
        <taxon>Eukaryota</taxon>
        <taxon>Metazoa</taxon>
        <taxon>Echinodermata</taxon>
        <taxon>Eleutherozoa</taxon>
        <taxon>Echinozoa</taxon>
        <taxon>Holothuroidea</taxon>
        <taxon>Aspidochirotacea</taxon>
        <taxon>Aspidochirotida</taxon>
        <taxon>Holothuriidae</taxon>
        <taxon>Holothuria</taxon>
    </lineage>
</organism>
<name>A0A9Q1CAB1_HOLLE</name>